<evidence type="ECO:0000256" key="7">
    <source>
        <dbReference type="ARBA" id="ARBA00022927"/>
    </source>
</evidence>
<reference evidence="13 14" key="1">
    <citation type="submission" date="2020-01" db="EMBL/GenBank/DDBJ databases">
        <authorList>
            <person name="Kim M.K."/>
        </authorList>
    </citation>
    <scope>NUCLEOTIDE SEQUENCE [LARGE SCALE GENOMIC DNA]</scope>
    <source>
        <strain evidence="13 14">172606-1</strain>
    </source>
</reference>
<evidence type="ECO:0000256" key="3">
    <source>
        <dbReference type="ARBA" id="ARBA00014962"/>
    </source>
</evidence>
<keyword evidence="5" id="KW-1003">Cell membrane</keyword>
<dbReference type="PRINTS" id="PR01853">
    <property type="entry name" value="YAJCTRNLCASE"/>
</dbReference>
<keyword evidence="14" id="KW-1185">Reference proteome</keyword>
<keyword evidence="9" id="KW-0811">Translocation</keyword>
<evidence type="ECO:0000256" key="10">
    <source>
        <dbReference type="ARBA" id="ARBA00023136"/>
    </source>
</evidence>
<feature type="region of interest" description="Disordered" evidence="11">
    <location>
        <begin position="95"/>
        <end position="115"/>
    </location>
</feature>
<sequence length="115" mass="12948">MLLTILLQATQTPGGFDYSSLILFAAMGLVFYFFMIRPQQKKQKDQKKFREELKKGDMVVTIGGLHGRIYSVEADTITLDVDKGTKLVFEKSSVSQEASKKYETAPTVKKPVQQP</sequence>
<evidence type="ECO:0000256" key="5">
    <source>
        <dbReference type="ARBA" id="ARBA00022475"/>
    </source>
</evidence>
<feature type="transmembrane region" description="Helical" evidence="12">
    <location>
        <begin position="20"/>
        <end position="38"/>
    </location>
</feature>
<keyword evidence="10 12" id="KW-0472">Membrane</keyword>
<evidence type="ECO:0000256" key="2">
    <source>
        <dbReference type="ARBA" id="ARBA00006742"/>
    </source>
</evidence>
<dbReference type="SMART" id="SM01323">
    <property type="entry name" value="YajC"/>
    <property type="match status" value="1"/>
</dbReference>
<keyword evidence="6 12" id="KW-0812">Transmembrane</keyword>
<organism evidence="13 14">
    <name type="scientific">Rhodocytophaga rosea</name>
    <dbReference type="NCBI Taxonomy" id="2704465"/>
    <lineage>
        <taxon>Bacteria</taxon>
        <taxon>Pseudomonadati</taxon>
        <taxon>Bacteroidota</taxon>
        <taxon>Cytophagia</taxon>
        <taxon>Cytophagales</taxon>
        <taxon>Rhodocytophagaceae</taxon>
        <taxon>Rhodocytophaga</taxon>
    </lineage>
</organism>
<evidence type="ECO:0000313" key="14">
    <source>
        <dbReference type="Proteomes" id="UP000480178"/>
    </source>
</evidence>
<dbReference type="KEGG" id="rhoz:GXP67_25910"/>
<evidence type="ECO:0000256" key="1">
    <source>
        <dbReference type="ARBA" id="ARBA00004162"/>
    </source>
</evidence>
<evidence type="ECO:0000256" key="11">
    <source>
        <dbReference type="SAM" id="MobiDB-lite"/>
    </source>
</evidence>
<comment type="similarity">
    <text evidence="2">Belongs to the YajC family.</text>
</comment>
<evidence type="ECO:0000313" key="13">
    <source>
        <dbReference type="EMBL" id="QHT69835.1"/>
    </source>
</evidence>
<gene>
    <name evidence="13" type="primary">yajC</name>
    <name evidence="13" type="ORF">GXP67_25910</name>
</gene>
<dbReference type="PANTHER" id="PTHR33909:SF1">
    <property type="entry name" value="SEC TRANSLOCON ACCESSORY COMPLEX SUBUNIT YAJC"/>
    <property type="match status" value="1"/>
</dbReference>
<dbReference type="GO" id="GO:0015031">
    <property type="term" value="P:protein transport"/>
    <property type="evidence" value="ECO:0007669"/>
    <property type="project" value="UniProtKB-KW"/>
</dbReference>
<name>A0A6C0GP68_9BACT</name>
<comment type="subcellular location">
    <subcellularLocation>
        <location evidence="1">Cell membrane</location>
        <topology evidence="1">Single-pass membrane protein</topology>
    </subcellularLocation>
</comment>
<dbReference type="RefSeq" id="WP_162445819.1">
    <property type="nucleotide sequence ID" value="NZ_CP048222.1"/>
</dbReference>
<dbReference type="Pfam" id="PF02699">
    <property type="entry name" value="YajC"/>
    <property type="match status" value="1"/>
</dbReference>
<evidence type="ECO:0000256" key="8">
    <source>
        <dbReference type="ARBA" id="ARBA00022989"/>
    </source>
</evidence>
<evidence type="ECO:0000256" key="4">
    <source>
        <dbReference type="ARBA" id="ARBA00022448"/>
    </source>
</evidence>
<dbReference type="NCBIfam" id="TIGR00739">
    <property type="entry name" value="yajC"/>
    <property type="match status" value="1"/>
</dbReference>
<dbReference type="Proteomes" id="UP000480178">
    <property type="component" value="Chromosome"/>
</dbReference>
<accession>A0A6C0GP68</accession>
<dbReference type="EMBL" id="CP048222">
    <property type="protein sequence ID" value="QHT69835.1"/>
    <property type="molecule type" value="Genomic_DNA"/>
</dbReference>
<evidence type="ECO:0000256" key="12">
    <source>
        <dbReference type="SAM" id="Phobius"/>
    </source>
</evidence>
<keyword evidence="8 12" id="KW-1133">Transmembrane helix</keyword>
<proteinExistence type="inferred from homology"/>
<evidence type="ECO:0000256" key="9">
    <source>
        <dbReference type="ARBA" id="ARBA00023010"/>
    </source>
</evidence>
<keyword evidence="7" id="KW-0653">Protein transport</keyword>
<dbReference type="InterPro" id="IPR003849">
    <property type="entry name" value="Preprotein_translocase_YajC"/>
</dbReference>
<dbReference type="PANTHER" id="PTHR33909">
    <property type="entry name" value="SEC TRANSLOCON ACCESSORY COMPLEX SUBUNIT YAJC"/>
    <property type="match status" value="1"/>
</dbReference>
<evidence type="ECO:0000256" key="6">
    <source>
        <dbReference type="ARBA" id="ARBA00022692"/>
    </source>
</evidence>
<dbReference type="GO" id="GO:0005886">
    <property type="term" value="C:plasma membrane"/>
    <property type="evidence" value="ECO:0007669"/>
    <property type="project" value="UniProtKB-SubCell"/>
</dbReference>
<dbReference type="AlphaFoldDB" id="A0A6C0GP68"/>
<keyword evidence="4" id="KW-0813">Transport</keyword>
<protein>
    <recommendedName>
        <fullName evidence="3">Sec translocon accessory complex subunit YajC</fullName>
    </recommendedName>
</protein>